<proteinExistence type="predicted"/>
<protein>
    <recommendedName>
        <fullName evidence="4">Surfeit locus protein 2</fullName>
    </recommendedName>
</protein>
<keyword evidence="3" id="KW-1185">Reference proteome</keyword>
<gene>
    <name evidence="2" type="ORF">GSLYS_00009760001</name>
</gene>
<name>A0AAV2HP22_LYMST</name>
<evidence type="ECO:0000313" key="2">
    <source>
        <dbReference type="EMBL" id="CAL1535800.1"/>
    </source>
</evidence>
<dbReference type="AlphaFoldDB" id="A0AAV2HP22"/>
<evidence type="ECO:0000256" key="1">
    <source>
        <dbReference type="SAM" id="MobiDB-lite"/>
    </source>
</evidence>
<dbReference type="PANTHER" id="PTHR34348:SF1">
    <property type="entry name" value="SURFEIT LOCUS PROTEIN 2"/>
    <property type="match status" value="1"/>
</dbReference>
<dbReference type="EMBL" id="CAXITT010000211">
    <property type="protein sequence ID" value="CAL1535800.1"/>
    <property type="molecule type" value="Genomic_DNA"/>
</dbReference>
<feature type="compositionally biased region" description="Low complexity" evidence="1">
    <location>
        <begin position="135"/>
        <end position="147"/>
    </location>
</feature>
<organism evidence="2 3">
    <name type="scientific">Lymnaea stagnalis</name>
    <name type="common">Great pond snail</name>
    <name type="synonym">Helix stagnalis</name>
    <dbReference type="NCBI Taxonomy" id="6523"/>
    <lineage>
        <taxon>Eukaryota</taxon>
        <taxon>Metazoa</taxon>
        <taxon>Spiralia</taxon>
        <taxon>Lophotrochozoa</taxon>
        <taxon>Mollusca</taxon>
        <taxon>Gastropoda</taxon>
        <taxon>Heterobranchia</taxon>
        <taxon>Euthyneura</taxon>
        <taxon>Panpulmonata</taxon>
        <taxon>Hygrophila</taxon>
        <taxon>Lymnaeoidea</taxon>
        <taxon>Lymnaeidae</taxon>
        <taxon>Lymnaea</taxon>
    </lineage>
</organism>
<reference evidence="2 3" key="1">
    <citation type="submission" date="2024-04" db="EMBL/GenBank/DDBJ databases">
        <authorList>
            <consortium name="Genoscope - CEA"/>
            <person name="William W."/>
        </authorList>
    </citation>
    <scope>NUCLEOTIDE SEQUENCE [LARGE SCALE GENOMIC DNA]</scope>
</reference>
<evidence type="ECO:0000313" key="3">
    <source>
        <dbReference type="Proteomes" id="UP001497497"/>
    </source>
</evidence>
<feature type="compositionally biased region" description="Acidic residues" evidence="1">
    <location>
        <begin position="170"/>
        <end position="191"/>
    </location>
</feature>
<comment type="caution">
    <text evidence="2">The sequence shown here is derived from an EMBL/GenBank/DDBJ whole genome shotgun (WGS) entry which is preliminary data.</text>
</comment>
<accession>A0AAV2HP22</accession>
<sequence length="266" mass="29911">MASTDVNKLLESHSSLIYIPDKNKIRCALTKHEMPATIEAVRTYVDGKKYKKARSEQTYNYDQHKPHIVPSSKKKHTHELFCTLTLRHIGKAPQDVERHINGKRFKRALARWTKCKETGEKFTPRSGGRQKKTVNSDSDSVSGGDNIWSDDADDDSNNNDDMSDLYPVDDFNDSGDEAETAANDNDTDEPEKENNVDTPSPNGPADSESDYDLNVLDKDEAVSEDKTKSPNTKDSVEKKANKKLKRKLDKAMVKPVGAKIKKKKSK</sequence>
<feature type="region of interest" description="Disordered" evidence="1">
    <location>
        <begin position="119"/>
        <end position="266"/>
    </location>
</feature>
<dbReference type="Pfam" id="PF05477">
    <property type="entry name" value="SURF2"/>
    <property type="match status" value="1"/>
</dbReference>
<dbReference type="InterPro" id="IPR008833">
    <property type="entry name" value="Surf2"/>
</dbReference>
<feature type="compositionally biased region" description="Acidic residues" evidence="1">
    <location>
        <begin position="148"/>
        <end position="163"/>
    </location>
</feature>
<dbReference type="PANTHER" id="PTHR34348">
    <property type="entry name" value="SURFEIT LOCUS PROTEIN 2"/>
    <property type="match status" value="1"/>
</dbReference>
<feature type="compositionally biased region" description="Basic and acidic residues" evidence="1">
    <location>
        <begin position="215"/>
        <end position="228"/>
    </location>
</feature>
<evidence type="ECO:0008006" key="4">
    <source>
        <dbReference type="Google" id="ProtNLM"/>
    </source>
</evidence>
<dbReference type="Proteomes" id="UP001497497">
    <property type="component" value="Unassembled WGS sequence"/>
</dbReference>